<dbReference type="GO" id="GO:0006353">
    <property type="term" value="P:DNA-templated transcription termination"/>
    <property type="evidence" value="ECO:0007669"/>
    <property type="project" value="UniProtKB-KW"/>
</dbReference>
<keyword evidence="5" id="KW-1185">Reference proteome</keyword>
<dbReference type="Gene3D" id="1.25.70.10">
    <property type="entry name" value="Transcription termination factor 3, mitochondrial"/>
    <property type="match status" value="1"/>
</dbReference>
<organism evidence="4 5">
    <name type="scientific">Salvia divinorum</name>
    <name type="common">Maria pastora</name>
    <name type="synonym">Diviner's sage</name>
    <dbReference type="NCBI Taxonomy" id="28513"/>
    <lineage>
        <taxon>Eukaryota</taxon>
        <taxon>Viridiplantae</taxon>
        <taxon>Streptophyta</taxon>
        <taxon>Embryophyta</taxon>
        <taxon>Tracheophyta</taxon>
        <taxon>Spermatophyta</taxon>
        <taxon>Magnoliopsida</taxon>
        <taxon>eudicotyledons</taxon>
        <taxon>Gunneridae</taxon>
        <taxon>Pentapetalae</taxon>
        <taxon>asterids</taxon>
        <taxon>lamiids</taxon>
        <taxon>Lamiales</taxon>
        <taxon>Lamiaceae</taxon>
        <taxon>Nepetoideae</taxon>
        <taxon>Mentheae</taxon>
        <taxon>Salviinae</taxon>
        <taxon>Salvia</taxon>
        <taxon>Salvia subgen. Calosphace</taxon>
    </lineage>
</organism>
<dbReference type="AlphaFoldDB" id="A0ABD1G8T1"/>
<evidence type="ECO:0000313" key="4">
    <source>
        <dbReference type="EMBL" id="KAL1540494.1"/>
    </source>
</evidence>
<evidence type="ECO:0000256" key="1">
    <source>
        <dbReference type="ARBA" id="ARBA00007692"/>
    </source>
</evidence>
<evidence type="ECO:0000256" key="2">
    <source>
        <dbReference type="ARBA" id="ARBA00022472"/>
    </source>
</evidence>
<keyword evidence="2" id="KW-0805">Transcription regulation</keyword>
<dbReference type="PANTHER" id="PTHR13068">
    <property type="entry name" value="CGI-12 PROTEIN-RELATED"/>
    <property type="match status" value="1"/>
</dbReference>
<comment type="similarity">
    <text evidence="1">Belongs to the mTERF family.</text>
</comment>
<proteinExistence type="inferred from homology"/>
<reference evidence="4 5" key="1">
    <citation type="submission" date="2024-06" db="EMBL/GenBank/DDBJ databases">
        <title>A chromosome level genome sequence of Diviner's sage (Salvia divinorum).</title>
        <authorList>
            <person name="Ford S.A."/>
            <person name="Ro D.-K."/>
            <person name="Ness R.W."/>
            <person name="Phillips M.A."/>
        </authorList>
    </citation>
    <scope>NUCLEOTIDE SEQUENCE [LARGE SCALE GENOMIC DNA]</scope>
    <source>
        <strain evidence="4">SAF-2024a</strain>
        <tissue evidence="4">Leaf</tissue>
    </source>
</reference>
<keyword evidence="3" id="KW-0809">Transit peptide</keyword>
<accession>A0ABD1G8T1</accession>
<dbReference type="SMART" id="SM00733">
    <property type="entry name" value="Mterf"/>
    <property type="match status" value="5"/>
</dbReference>
<dbReference type="InterPro" id="IPR003690">
    <property type="entry name" value="MTERF"/>
</dbReference>
<dbReference type="InterPro" id="IPR038538">
    <property type="entry name" value="MTERF_sf"/>
</dbReference>
<gene>
    <name evidence="4" type="ORF">AAHA92_24842</name>
</gene>
<keyword evidence="2" id="KW-0804">Transcription</keyword>
<dbReference type="PANTHER" id="PTHR13068:SF130">
    <property type="entry name" value="TRANSCRIPTION TERMINATION FACTOR MTERF6, CHLOROPLASTIC_MITOCHONDRIAL-LIKE"/>
    <property type="match status" value="1"/>
</dbReference>
<dbReference type="EMBL" id="JBEAFC010000009">
    <property type="protein sequence ID" value="KAL1540494.1"/>
    <property type="molecule type" value="Genomic_DNA"/>
</dbReference>
<name>A0ABD1G8T1_SALDI</name>
<evidence type="ECO:0000256" key="3">
    <source>
        <dbReference type="ARBA" id="ARBA00022946"/>
    </source>
</evidence>
<dbReference type="Proteomes" id="UP001567538">
    <property type="component" value="Unassembled WGS sequence"/>
</dbReference>
<comment type="caution">
    <text evidence="4">The sequence shown here is derived from an EMBL/GenBank/DDBJ whole genome shotgun (WGS) entry which is preliminary data.</text>
</comment>
<sequence>MSAFIRKNLTFFTFNHASYKDLNFCTSPVSLFLPQFFSTLNPNPNNVYDILVHKHHFPCEFSSQVASQLGDIKNPEKVNSMLSFLKSIGFSTSQLQKFIKWRPILLCYNLEHNVKPKIKAFQELGFSPSDISMMISACPIILASSLNNCIIPSLSILKSLMGSNAALLKAVRRSPRLLTSNLKKTLEPNLEILKGCGVSVDRVHVVFNGGHGNAFISKPEVIIAAVEKTREMRITVSSKTFIYGVLTITSMSSKGLESKMRAFREAGFSDSDILHMFHREPLVLAVSTDKMKKVAELLVGTGKYDASSIVGHPLVLNYSIKARYEPRLRVLGVLVGKGLIEDWPSLRTLCKLTDDQFCKRFVSPYLDHLSDDCIPKV</sequence>
<dbReference type="FunFam" id="1.25.70.10:FF:000001">
    <property type="entry name" value="Mitochondrial transcription termination factor-like"/>
    <property type="match status" value="1"/>
</dbReference>
<protein>
    <submittedName>
        <fullName evidence="4">Transcription termination factor MTERF6, chloroplastic/mitochondrial-like</fullName>
    </submittedName>
</protein>
<keyword evidence="2" id="KW-0806">Transcription termination</keyword>
<dbReference type="Pfam" id="PF02536">
    <property type="entry name" value="mTERF"/>
    <property type="match status" value="2"/>
</dbReference>
<evidence type="ECO:0000313" key="5">
    <source>
        <dbReference type="Proteomes" id="UP001567538"/>
    </source>
</evidence>